<keyword evidence="7" id="KW-0963">Cytoplasm</keyword>
<evidence type="ECO:0000256" key="2">
    <source>
        <dbReference type="ARBA" id="ARBA00022605"/>
    </source>
</evidence>
<comment type="caution">
    <text evidence="9">The sequence shown here is derived from an EMBL/GenBank/DDBJ whole genome shotgun (WGS) entry which is preliminary data.</text>
</comment>
<evidence type="ECO:0000256" key="1">
    <source>
        <dbReference type="ARBA" id="ARBA00004985"/>
    </source>
</evidence>
<dbReference type="InterPro" id="IPR000965">
    <property type="entry name" value="GPR_dom"/>
</dbReference>
<comment type="subcellular location">
    <subcellularLocation>
        <location evidence="7">Cytoplasm</location>
    </subcellularLocation>
</comment>
<dbReference type="InterPro" id="IPR016163">
    <property type="entry name" value="Ald_DH_C"/>
</dbReference>
<dbReference type="EMBL" id="JBICBM010000036">
    <property type="protein sequence ID" value="MFF9887721.1"/>
    <property type="molecule type" value="Genomic_DNA"/>
</dbReference>
<evidence type="ECO:0000259" key="8">
    <source>
        <dbReference type="Pfam" id="PF00171"/>
    </source>
</evidence>
<name>A0ABW6Z987_9ACTN</name>
<gene>
    <name evidence="7" type="primary">proA</name>
    <name evidence="9" type="ORF">ACF1HC_40130</name>
</gene>
<sequence length="418" mass="44556">MLEQVRAALRAAPPIGSAAYLRYCDELAAALRREWKTVREANEADLHAMRAQGQSDVLVERVRLADPQFDAVLALIDSVRQALLEPQEGEEVGPLRARRIRKPLGVVFMIYEARPTVTVEGALLPVVLGNAVILRGGKEISASNRVLASVVAGALRAAGLPGSMVTILDDNDRSRLRALLKRPDAIDVVLPRGGPSLIDFCRRGSTIPVIASGGGVNHLYVHASADIGLAARIVLDSKLPEPTACNTLETVLCDDRVLSTVVESVIAEATTQRQSCTLKLPVANLVPGTEFVTLTTLAEHDRGREFLDRTIAIRPVAGLDEAVDFVRANGSGHTEGVVATDREVVEQFCSHVDAAAIVCNGSLRLHDGPTMGLGPEISISTGRLHVRGPVALDALTTSAWVIKADGALRGKPGHQGRN</sequence>
<dbReference type="SUPFAM" id="SSF53720">
    <property type="entry name" value="ALDH-like"/>
    <property type="match status" value="1"/>
</dbReference>
<dbReference type="HAMAP" id="MF_00412">
    <property type="entry name" value="ProA"/>
    <property type="match status" value="1"/>
</dbReference>
<dbReference type="Proteomes" id="UP001603418">
    <property type="component" value="Unassembled WGS sequence"/>
</dbReference>
<evidence type="ECO:0000313" key="9">
    <source>
        <dbReference type="EMBL" id="MFF9887721.1"/>
    </source>
</evidence>
<dbReference type="InterPro" id="IPR015590">
    <property type="entry name" value="Aldehyde_DH_dom"/>
</dbReference>
<keyword evidence="3 7" id="KW-0641">Proline biosynthesis</keyword>
<dbReference type="InterPro" id="IPR016161">
    <property type="entry name" value="Ald_DH/histidinol_DH"/>
</dbReference>
<keyword evidence="5 7" id="KW-0560">Oxidoreductase</keyword>
<evidence type="ECO:0000256" key="4">
    <source>
        <dbReference type="ARBA" id="ARBA00022857"/>
    </source>
</evidence>
<dbReference type="InterPro" id="IPR016162">
    <property type="entry name" value="Ald_DH_N"/>
</dbReference>
<dbReference type="InterPro" id="IPR012134">
    <property type="entry name" value="Glu-5-SA_DH"/>
</dbReference>
<dbReference type="NCBIfam" id="NF001221">
    <property type="entry name" value="PRK00197.1"/>
    <property type="match status" value="1"/>
</dbReference>
<keyword evidence="10" id="KW-1185">Reference proteome</keyword>
<dbReference type="Gene3D" id="3.40.309.10">
    <property type="entry name" value="Aldehyde Dehydrogenase, Chain A, domain 2"/>
    <property type="match status" value="1"/>
</dbReference>
<dbReference type="RefSeq" id="WP_208974363.1">
    <property type="nucleotide sequence ID" value="NZ_JBFACJ010000044.1"/>
</dbReference>
<comment type="pathway">
    <text evidence="1 7">Amino-acid biosynthesis; L-proline biosynthesis; L-glutamate 5-semialdehyde from L-glutamate: step 2/2.</text>
</comment>
<evidence type="ECO:0000256" key="3">
    <source>
        <dbReference type="ARBA" id="ARBA00022650"/>
    </source>
</evidence>
<evidence type="ECO:0000313" key="10">
    <source>
        <dbReference type="Proteomes" id="UP001603418"/>
    </source>
</evidence>
<comment type="similarity">
    <text evidence="7">Belongs to the gamma-glutamyl phosphate reductase family.</text>
</comment>
<dbReference type="EC" id="1.2.1.41" evidence="7"/>
<evidence type="ECO:0000256" key="5">
    <source>
        <dbReference type="ARBA" id="ARBA00023002"/>
    </source>
</evidence>
<evidence type="ECO:0000256" key="7">
    <source>
        <dbReference type="HAMAP-Rule" id="MF_00412"/>
    </source>
</evidence>
<comment type="catalytic activity">
    <reaction evidence="6 7">
        <text>L-glutamate 5-semialdehyde + phosphate + NADP(+) = L-glutamyl 5-phosphate + NADPH + H(+)</text>
        <dbReference type="Rhea" id="RHEA:19541"/>
        <dbReference type="ChEBI" id="CHEBI:15378"/>
        <dbReference type="ChEBI" id="CHEBI:43474"/>
        <dbReference type="ChEBI" id="CHEBI:57783"/>
        <dbReference type="ChEBI" id="CHEBI:58066"/>
        <dbReference type="ChEBI" id="CHEBI:58274"/>
        <dbReference type="ChEBI" id="CHEBI:58349"/>
        <dbReference type="EC" id="1.2.1.41"/>
    </reaction>
</comment>
<keyword evidence="2 7" id="KW-0028">Amino-acid biosynthesis</keyword>
<dbReference type="PIRSF" id="PIRSF000151">
    <property type="entry name" value="GPR"/>
    <property type="match status" value="1"/>
</dbReference>
<organism evidence="9 10">
    <name type="scientific">Streptomyces eurythermus</name>
    <dbReference type="NCBI Taxonomy" id="42237"/>
    <lineage>
        <taxon>Bacteria</taxon>
        <taxon>Bacillati</taxon>
        <taxon>Actinomycetota</taxon>
        <taxon>Actinomycetes</taxon>
        <taxon>Kitasatosporales</taxon>
        <taxon>Streptomycetaceae</taxon>
        <taxon>Streptomyces</taxon>
    </lineage>
</organism>
<evidence type="ECO:0000256" key="6">
    <source>
        <dbReference type="ARBA" id="ARBA00049024"/>
    </source>
</evidence>
<proteinExistence type="inferred from homology"/>
<dbReference type="Gene3D" id="3.40.605.10">
    <property type="entry name" value="Aldehyde Dehydrogenase, Chain A, domain 1"/>
    <property type="match status" value="1"/>
</dbReference>
<comment type="function">
    <text evidence="7">Catalyzes the NADPH-dependent reduction of L-glutamate 5-phosphate into L-glutamate 5-semialdehyde and phosphate. The product spontaneously undergoes cyclization to form 1-pyrroline-5-carboxylate.</text>
</comment>
<dbReference type="Pfam" id="PF00171">
    <property type="entry name" value="Aldedh"/>
    <property type="match status" value="1"/>
</dbReference>
<dbReference type="PANTHER" id="PTHR11063:SF8">
    <property type="entry name" value="DELTA-1-PYRROLINE-5-CARBOXYLATE SYNTHASE"/>
    <property type="match status" value="1"/>
</dbReference>
<dbReference type="PANTHER" id="PTHR11063">
    <property type="entry name" value="GLUTAMATE SEMIALDEHYDE DEHYDROGENASE"/>
    <property type="match status" value="1"/>
</dbReference>
<keyword evidence="4 7" id="KW-0521">NADP</keyword>
<protein>
    <recommendedName>
        <fullName evidence="7">Gamma-glutamyl phosphate reductase</fullName>
        <shortName evidence="7">GPR</shortName>
        <ecNumber evidence="7">1.2.1.41</ecNumber>
    </recommendedName>
    <alternativeName>
        <fullName evidence="7">Glutamate-5-semialdehyde dehydrogenase</fullName>
    </alternativeName>
    <alternativeName>
        <fullName evidence="7">Glutamyl-gamma-semialdehyde dehydrogenase</fullName>
        <shortName evidence="7">GSA dehydrogenase</shortName>
    </alternativeName>
</protein>
<accession>A0ABW6Z987</accession>
<reference evidence="9 10" key="1">
    <citation type="submission" date="2024-10" db="EMBL/GenBank/DDBJ databases">
        <title>The Natural Products Discovery Center: Release of the First 8490 Sequenced Strains for Exploring Actinobacteria Biosynthetic Diversity.</title>
        <authorList>
            <person name="Kalkreuter E."/>
            <person name="Kautsar S.A."/>
            <person name="Yang D."/>
            <person name="Bader C.D."/>
            <person name="Teijaro C.N."/>
            <person name="Fluegel L."/>
            <person name="Davis C.M."/>
            <person name="Simpson J.R."/>
            <person name="Lauterbach L."/>
            <person name="Steele A.D."/>
            <person name="Gui C."/>
            <person name="Meng S."/>
            <person name="Li G."/>
            <person name="Viehrig K."/>
            <person name="Ye F."/>
            <person name="Su P."/>
            <person name="Kiefer A.F."/>
            <person name="Nichols A."/>
            <person name="Cepeda A.J."/>
            <person name="Yan W."/>
            <person name="Fan B."/>
            <person name="Jiang Y."/>
            <person name="Adhikari A."/>
            <person name="Zheng C.-J."/>
            <person name="Schuster L."/>
            <person name="Cowan T.M."/>
            <person name="Smanski M.J."/>
            <person name="Chevrette M.G."/>
            <person name="De Carvalho L.P.S."/>
            <person name="Shen B."/>
        </authorList>
    </citation>
    <scope>NUCLEOTIDE SEQUENCE [LARGE SCALE GENOMIC DNA]</scope>
    <source>
        <strain evidence="9 10">NPDC013366</strain>
    </source>
</reference>
<dbReference type="GO" id="GO:0004350">
    <property type="term" value="F:glutamate-5-semialdehyde dehydrogenase activity"/>
    <property type="evidence" value="ECO:0007669"/>
    <property type="project" value="UniProtKB-EC"/>
</dbReference>
<feature type="domain" description="Aldehyde dehydrogenase" evidence="8">
    <location>
        <begin position="96"/>
        <end position="272"/>
    </location>
</feature>